<dbReference type="Gene3D" id="3.60.160.10">
    <property type="entry name" value="Mitochondrial biogenesis AIM24"/>
    <property type="match status" value="1"/>
</dbReference>
<organism evidence="4 5">
    <name type="scientific">Rasamsonia emersonii (strain ATCC 16479 / CBS 393.64 / IMI 116815)</name>
    <dbReference type="NCBI Taxonomy" id="1408163"/>
    <lineage>
        <taxon>Eukaryota</taxon>
        <taxon>Fungi</taxon>
        <taxon>Dikarya</taxon>
        <taxon>Ascomycota</taxon>
        <taxon>Pezizomycotina</taxon>
        <taxon>Eurotiomycetes</taxon>
        <taxon>Eurotiomycetidae</taxon>
        <taxon>Eurotiales</taxon>
        <taxon>Trichocomaceae</taxon>
        <taxon>Rasamsonia</taxon>
    </lineage>
</organism>
<dbReference type="STRING" id="1408163.A0A0F4Z2C5"/>
<evidence type="ECO:0000256" key="2">
    <source>
        <dbReference type="SAM" id="MobiDB-lite"/>
    </source>
</evidence>
<sequence>MDPRKGHINYQRGTELSKSSHPSSDSKPSSQKSATNILKKNANILPNINGRTTLFKDGMVTSWHLFYVKSRLLPILVHLIVRRDGFYVRPESIFSARIHIRGCLNQNLPAAHFLQRDLTAQAFDSTYSVFLDILCTPLIQHHVVLSTGPFEGGSYRISHRSTNTVLTVYLQNGASIKSKPGAMVEMSSIIILQGKVKFSMKKPFTGSEMSESVYTGPGEICLAPTLFGDIVTVHVNANDTWNIGMDTFLACTPGVQKEAKSQGLSKALFSGEGLFIYRDELAGSGTISSIKTGEGYAHLTYQSKVEQRGLVDKLAFQQAESAYCRRRYRIEAKQESLRRKSDRFRKRDKVLSLVNTTNLVSLRAAYLELVLAMQTRTSRKRQQSFVESLCDNYGSITMGRMQHVWDPVRGDFTHRSALTACHIFPLAMGQKSMTYIFGEEAEDEINRARNGLFLPPEVEPAFDKHEIVIVPDGVQTTPQDYRIIVLDKSGRWEYPAFPGGDPWKDLHGKKLRFQPGNNFRPRSRYLYFHYIVSMLIHYRNRNVKHGTHSVELPEANMPELSKLWATEGKYLRKNVMLAFIEGLGHELLPSEDVLGHADDDIPDNEGEAATKGIEELDLVSSDEDD</sequence>
<evidence type="ECO:0000259" key="3">
    <source>
        <dbReference type="Pfam" id="PF13391"/>
    </source>
</evidence>
<feature type="domain" description="HNH nuclease" evidence="3">
    <location>
        <begin position="414"/>
        <end position="470"/>
    </location>
</feature>
<dbReference type="GO" id="GO:0005739">
    <property type="term" value="C:mitochondrion"/>
    <property type="evidence" value="ECO:0007669"/>
    <property type="project" value="UniProtKB-SubCell"/>
</dbReference>
<keyword evidence="1" id="KW-0496">Mitochondrion</keyword>
<dbReference type="EMBL" id="LASV01000054">
    <property type="protein sequence ID" value="KKA24659.1"/>
    <property type="molecule type" value="Genomic_DNA"/>
</dbReference>
<reference evidence="4 5" key="1">
    <citation type="submission" date="2015-04" db="EMBL/GenBank/DDBJ databases">
        <authorList>
            <person name="Heijne W.H."/>
            <person name="Fedorova N.D."/>
            <person name="Nierman W.C."/>
            <person name="Vollebregt A.W."/>
            <person name="Zhao Z."/>
            <person name="Wu L."/>
            <person name="Kumar M."/>
            <person name="Stam H."/>
            <person name="van den Berg M.A."/>
            <person name="Pel H.J."/>
        </authorList>
    </citation>
    <scope>NUCLEOTIDE SEQUENCE [LARGE SCALE GENOMIC DNA]</scope>
    <source>
        <strain evidence="4 5">CBS 393.64</strain>
    </source>
</reference>
<feature type="region of interest" description="Disordered" evidence="2">
    <location>
        <begin position="594"/>
        <end position="625"/>
    </location>
</feature>
<dbReference type="AlphaFoldDB" id="A0A0F4Z2C5"/>
<comment type="subcellular location">
    <subcellularLocation>
        <location evidence="1">Mitochondrion</location>
    </subcellularLocation>
</comment>
<keyword evidence="5" id="KW-1185">Reference proteome</keyword>
<dbReference type="RefSeq" id="XP_013331271.1">
    <property type="nucleotide sequence ID" value="XM_013475817.1"/>
</dbReference>
<dbReference type="InterPro" id="IPR016031">
    <property type="entry name" value="Trp_RNA-bd_attenuator-like_dom"/>
</dbReference>
<evidence type="ECO:0000313" key="4">
    <source>
        <dbReference type="EMBL" id="KKA24659.1"/>
    </source>
</evidence>
<feature type="compositionally biased region" description="Low complexity" evidence="2">
    <location>
        <begin position="17"/>
        <end position="33"/>
    </location>
</feature>
<dbReference type="Pfam" id="PF13391">
    <property type="entry name" value="HNH_2"/>
    <property type="match status" value="1"/>
</dbReference>
<comment type="similarity">
    <text evidence="1">Belongs to the AIM24 family.</text>
</comment>
<dbReference type="Pfam" id="PF01987">
    <property type="entry name" value="AIM24"/>
    <property type="match status" value="1"/>
</dbReference>
<feature type="compositionally biased region" description="Acidic residues" evidence="2">
    <location>
        <begin position="615"/>
        <end position="625"/>
    </location>
</feature>
<dbReference type="InterPro" id="IPR002838">
    <property type="entry name" value="AIM24"/>
</dbReference>
<evidence type="ECO:0000313" key="5">
    <source>
        <dbReference type="Proteomes" id="UP000053958"/>
    </source>
</evidence>
<accession>A0A0F4Z2C5</accession>
<proteinExistence type="inferred from homology"/>
<evidence type="ECO:0000256" key="1">
    <source>
        <dbReference type="RuleBase" id="RU363045"/>
    </source>
</evidence>
<dbReference type="Proteomes" id="UP000053958">
    <property type="component" value="Unassembled WGS sequence"/>
</dbReference>
<name>A0A0F4Z2C5_RASE3</name>
<dbReference type="OrthoDB" id="4171673at2759"/>
<feature type="region of interest" description="Disordered" evidence="2">
    <location>
        <begin position="1"/>
        <end position="33"/>
    </location>
</feature>
<dbReference type="GeneID" id="25313675"/>
<dbReference type="InterPro" id="IPR003615">
    <property type="entry name" value="HNH_nuc"/>
</dbReference>
<gene>
    <name evidence="4" type="ORF">T310_1324</name>
</gene>
<comment type="caution">
    <text evidence="4">The sequence shown here is derived from an EMBL/GenBank/DDBJ whole genome shotgun (WGS) entry which is preliminary data.</text>
</comment>
<protein>
    <recommendedName>
        <fullName evidence="1">Altered inheritance of mitochondria protein 24, mitochondrial</fullName>
    </recommendedName>
</protein>
<dbReference type="InterPro" id="IPR036983">
    <property type="entry name" value="AIM24_sf"/>
</dbReference>
<dbReference type="SUPFAM" id="SSF51219">
    <property type="entry name" value="TRAP-like"/>
    <property type="match status" value="1"/>
</dbReference>